<protein>
    <recommendedName>
        <fullName evidence="3">Alpha/beta hydrolase</fullName>
    </recommendedName>
</protein>
<dbReference type="EMBL" id="JACSYB010000002">
    <property type="protein sequence ID" value="MCG8148645.1"/>
    <property type="molecule type" value="Genomic_DNA"/>
</dbReference>
<evidence type="ECO:0000313" key="2">
    <source>
        <dbReference type="Proteomes" id="UP001139238"/>
    </source>
</evidence>
<evidence type="ECO:0000313" key="1">
    <source>
        <dbReference type="EMBL" id="MCG8148645.1"/>
    </source>
</evidence>
<dbReference type="Proteomes" id="UP001139238">
    <property type="component" value="Unassembled WGS sequence"/>
</dbReference>
<dbReference type="RefSeq" id="WP_065253236.1">
    <property type="nucleotide sequence ID" value="NZ_JACSYB010000002.1"/>
</dbReference>
<dbReference type="InterPro" id="IPR008886">
    <property type="entry name" value="UPF0227/Esterase_YqiA"/>
</dbReference>
<sequence length="180" mass="20372">MIGISANPKAFALFVMGEDESNSPYFEAIPLEQKSVRKFDYQQDLTNLIQTYFKSHDMGHLQQMFEKIVVFGVGIGAVIANEIAHRYGLRALLINPDIGDKTLPFQLTNTQSVHVMIEEEMADSSKQNYKQFFAQAPKNWEVEFVRGDCYGVGGELQMAVADLAECSWAWIDDATWYGED</sequence>
<dbReference type="Pfam" id="PF05728">
    <property type="entry name" value="UPF0227"/>
    <property type="match status" value="1"/>
</dbReference>
<proteinExistence type="predicted"/>
<accession>A0A9X1UT74</accession>
<dbReference type="AlphaFoldDB" id="A0A9X1UT74"/>
<comment type="caution">
    <text evidence="1">The sequence shown here is derived from an EMBL/GenBank/DDBJ whole genome shotgun (WGS) entry which is preliminary data.</text>
</comment>
<name>A0A9X1UT74_9GAMM</name>
<gene>
    <name evidence="1" type="ORF">H9W84_11015</name>
</gene>
<organism evidence="1 2">
    <name type="scientific">Moraxella tetraodonis</name>
    <dbReference type="NCBI Taxonomy" id="2767221"/>
    <lineage>
        <taxon>Bacteria</taxon>
        <taxon>Pseudomonadati</taxon>
        <taxon>Pseudomonadota</taxon>
        <taxon>Gammaproteobacteria</taxon>
        <taxon>Moraxellales</taxon>
        <taxon>Moraxellaceae</taxon>
        <taxon>Moraxella</taxon>
    </lineage>
</organism>
<evidence type="ECO:0008006" key="3">
    <source>
        <dbReference type="Google" id="ProtNLM"/>
    </source>
</evidence>
<keyword evidence="2" id="KW-1185">Reference proteome</keyword>
<reference evidence="1" key="1">
    <citation type="submission" date="2021-08" db="EMBL/GenBank/DDBJ databases">
        <title>Complete genome sequence of Moraxella sp strain PS-22.</title>
        <authorList>
            <person name="Das S.K."/>
        </authorList>
    </citation>
    <scope>NUCLEOTIDE SEQUENCE</scope>
    <source>
        <strain evidence="1">PS-22</strain>
    </source>
</reference>